<dbReference type="CDD" id="cd00093">
    <property type="entry name" value="HTH_XRE"/>
    <property type="match status" value="1"/>
</dbReference>
<sequence>MKTVETASKRVYAPWELVCAEAIHPGEMLRDELEARGLSQKKFAALIGMPYTAFNEIINGKRPITAETALRIEAATGISANIWTGLQADYNMQIARQNKLILPVLARIRQAASML</sequence>
<dbReference type="EMBL" id="JADIMZ010000041">
    <property type="protein sequence ID" value="MBO8432288.1"/>
    <property type="molecule type" value="Genomic_DNA"/>
</dbReference>
<dbReference type="SMART" id="SM00530">
    <property type="entry name" value="HTH_XRE"/>
    <property type="match status" value="1"/>
</dbReference>
<feature type="domain" description="HTH cro/C1-type" evidence="2">
    <location>
        <begin position="29"/>
        <end position="83"/>
    </location>
</feature>
<dbReference type="Gene3D" id="1.10.260.40">
    <property type="entry name" value="lambda repressor-like DNA-binding domains"/>
    <property type="match status" value="1"/>
</dbReference>
<dbReference type="AlphaFoldDB" id="A0A9D9DRQ6"/>
<dbReference type="PROSITE" id="PS50943">
    <property type="entry name" value="HTH_CROC1"/>
    <property type="match status" value="1"/>
</dbReference>
<evidence type="ECO:0000256" key="1">
    <source>
        <dbReference type="ARBA" id="ARBA00023125"/>
    </source>
</evidence>
<dbReference type="Proteomes" id="UP000823612">
    <property type="component" value="Unassembled WGS sequence"/>
</dbReference>
<dbReference type="InterPro" id="IPR001387">
    <property type="entry name" value="Cro/C1-type_HTH"/>
</dbReference>
<reference evidence="3" key="2">
    <citation type="journal article" date="2021" name="PeerJ">
        <title>Extensive microbial diversity within the chicken gut microbiome revealed by metagenomics and culture.</title>
        <authorList>
            <person name="Gilroy R."/>
            <person name="Ravi A."/>
            <person name="Getino M."/>
            <person name="Pursley I."/>
            <person name="Horton D.L."/>
            <person name="Alikhan N.F."/>
            <person name="Baker D."/>
            <person name="Gharbi K."/>
            <person name="Hall N."/>
            <person name="Watson M."/>
            <person name="Adriaenssens E.M."/>
            <person name="Foster-Nyarko E."/>
            <person name="Jarju S."/>
            <person name="Secka A."/>
            <person name="Antonio M."/>
            <person name="Oren A."/>
            <person name="Chaudhuri R.R."/>
            <person name="La Ragione R."/>
            <person name="Hildebrand F."/>
            <person name="Pallen M.J."/>
        </authorList>
    </citation>
    <scope>NUCLEOTIDE SEQUENCE</scope>
    <source>
        <strain evidence="3">2889</strain>
    </source>
</reference>
<keyword evidence="1" id="KW-0238">DNA-binding</keyword>
<name>A0A9D9DRQ6_9BACT</name>
<dbReference type="PANTHER" id="PTHR36924">
    <property type="entry name" value="ANTITOXIN HIGA-1"/>
    <property type="match status" value="1"/>
</dbReference>
<organism evidence="3 4">
    <name type="scientific">Candidatus Pullibacteroides excrementavium</name>
    <dbReference type="NCBI Taxonomy" id="2840905"/>
    <lineage>
        <taxon>Bacteria</taxon>
        <taxon>Pseudomonadati</taxon>
        <taxon>Bacteroidota</taxon>
        <taxon>Bacteroidia</taxon>
        <taxon>Bacteroidales</taxon>
        <taxon>Candidatus Pullibacteroides</taxon>
    </lineage>
</organism>
<gene>
    <name evidence="3" type="ORF">IAB08_03195</name>
</gene>
<evidence type="ECO:0000313" key="3">
    <source>
        <dbReference type="EMBL" id="MBO8432288.1"/>
    </source>
</evidence>
<protein>
    <submittedName>
        <fullName evidence="3">HigA family addiction module antidote protein</fullName>
    </submittedName>
</protein>
<dbReference type="SUPFAM" id="SSF47413">
    <property type="entry name" value="lambda repressor-like DNA-binding domains"/>
    <property type="match status" value="1"/>
</dbReference>
<dbReference type="InterPro" id="IPR013430">
    <property type="entry name" value="Toxin_antidote_HigA"/>
</dbReference>
<accession>A0A9D9DRQ6</accession>
<proteinExistence type="predicted"/>
<dbReference type="Pfam" id="PF01381">
    <property type="entry name" value="HTH_3"/>
    <property type="match status" value="1"/>
</dbReference>
<comment type="caution">
    <text evidence="3">The sequence shown here is derived from an EMBL/GenBank/DDBJ whole genome shotgun (WGS) entry which is preliminary data.</text>
</comment>
<dbReference type="InterPro" id="IPR010982">
    <property type="entry name" value="Lambda_DNA-bd_dom_sf"/>
</dbReference>
<reference evidence="3" key="1">
    <citation type="submission" date="2020-10" db="EMBL/GenBank/DDBJ databases">
        <authorList>
            <person name="Gilroy R."/>
        </authorList>
    </citation>
    <scope>NUCLEOTIDE SEQUENCE</scope>
    <source>
        <strain evidence="3">2889</strain>
    </source>
</reference>
<evidence type="ECO:0000313" key="4">
    <source>
        <dbReference type="Proteomes" id="UP000823612"/>
    </source>
</evidence>
<evidence type="ECO:0000259" key="2">
    <source>
        <dbReference type="PROSITE" id="PS50943"/>
    </source>
</evidence>
<dbReference type="GO" id="GO:0003677">
    <property type="term" value="F:DNA binding"/>
    <property type="evidence" value="ECO:0007669"/>
    <property type="project" value="UniProtKB-KW"/>
</dbReference>
<dbReference type="NCBIfam" id="TIGR02607">
    <property type="entry name" value="antidote_HigA"/>
    <property type="match status" value="1"/>
</dbReference>
<dbReference type="PANTHER" id="PTHR36924:SF1">
    <property type="entry name" value="ANTITOXIN HIGA-1"/>
    <property type="match status" value="1"/>
</dbReference>